<evidence type="ECO:0000259" key="2">
    <source>
        <dbReference type="Pfam" id="PF01926"/>
    </source>
</evidence>
<dbReference type="SUPFAM" id="SSF52540">
    <property type="entry name" value="P-loop containing nucleoside triphosphate hydrolases"/>
    <property type="match status" value="1"/>
</dbReference>
<keyword evidence="4" id="KW-1185">Reference proteome</keyword>
<dbReference type="PANTHER" id="PTHR11649">
    <property type="entry name" value="MSS1/TRME-RELATED GTP-BINDING PROTEIN"/>
    <property type="match status" value="1"/>
</dbReference>
<dbReference type="PANTHER" id="PTHR11649:SF13">
    <property type="entry name" value="ENGB-TYPE G DOMAIN-CONTAINING PROTEIN"/>
    <property type="match status" value="1"/>
</dbReference>
<dbReference type="AlphaFoldDB" id="A0A1S2LXC1"/>
<organism evidence="3 4">
    <name type="scientific">Anaerobacillus arseniciselenatis</name>
    <dbReference type="NCBI Taxonomy" id="85682"/>
    <lineage>
        <taxon>Bacteria</taxon>
        <taxon>Bacillati</taxon>
        <taxon>Bacillota</taxon>
        <taxon>Bacilli</taxon>
        <taxon>Bacillales</taxon>
        <taxon>Bacillaceae</taxon>
        <taxon>Anaerobacillus</taxon>
    </lineage>
</organism>
<feature type="transmembrane region" description="Helical" evidence="1">
    <location>
        <begin position="299"/>
        <end position="320"/>
    </location>
</feature>
<evidence type="ECO:0000313" key="4">
    <source>
        <dbReference type="Proteomes" id="UP000180098"/>
    </source>
</evidence>
<dbReference type="CDD" id="cd00882">
    <property type="entry name" value="Ras_like_GTPase"/>
    <property type="match status" value="1"/>
</dbReference>
<dbReference type="Gene3D" id="3.40.50.300">
    <property type="entry name" value="P-loop containing nucleotide triphosphate hydrolases"/>
    <property type="match status" value="1"/>
</dbReference>
<dbReference type="Proteomes" id="UP000180098">
    <property type="component" value="Unassembled WGS sequence"/>
</dbReference>
<keyword evidence="1" id="KW-1133">Transmembrane helix</keyword>
<reference evidence="3 4" key="1">
    <citation type="submission" date="2016-10" db="EMBL/GenBank/DDBJ databases">
        <title>Draft genome sequences of four alkaliphilic bacteria belonging to the Anaerobacillus genus.</title>
        <authorList>
            <person name="Bassil N.M."/>
            <person name="Lloyd J.R."/>
        </authorList>
    </citation>
    <scope>NUCLEOTIDE SEQUENCE [LARGE SCALE GENOMIC DNA]</scope>
    <source>
        <strain evidence="3 4">DSM 15340</strain>
    </source>
</reference>
<dbReference type="GO" id="GO:0005525">
    <property type="term" value="F:GTP binding"/>
    <property type="evidence" value="ECO:0007669"/>
    <property type="project" value="InterPro"/>
</dbReference>
<dbReference type="InterPro" id="IPR027417">
    <property type="entry name" value="P-loop_NTPase"/>
</dbReference>
<keyword evidence="1" id="KW-0812">Transmembrane</keyword>
<accession>A0A1S2LXC1</accession>
<feature type="transmembrane region" description="Helical" evidence="1">
    <location>
        <begin position="268"/>
        <end position="287"/>
    </location>
</feature>
<sequence>MTKKIQEEYEELKANVEKPNILITGGTGVGKSSLINTVFGKDWAATGVGRSVTKNTQAYEDEDLSLVLFDTKGYEIGSEEQKNYLKEIVEYAILNRSIPEKSIHLVWYCIQATSARFLDFDERIIKTLKDNNIPVAVVFTKCDLVSRDDLDMLRSTVHNSLPEVQTYETTIDSSLNYLELNSLIDWSLINLPSALELAFISAQKINLNIKKKKAKNIIIQHTSGAGFVGLTPVPFSDAPVLLANQATLFARIIYVYEMNFLYKRLKEFAIGIGLPGLVTKGGVWVAGQLLKFFPGIGTYAGGLITGGVAASITAGIGFGLSETCYRINQKVLDGEIEDVEQFINNIDDEFIDIIKGAVIKETQKFMDKEKEENN</sequence>
<keyword evidence="1" id="KW-0472">Membrane</keyword>
<protein>
    <recommendedName>
        <fullName evidence="2">G domain-containing protein</fullName>
    </recommendedName>
</protein>
<dbReference type="InterPro" id="IPR006073">
    <property type="entry name" value="GTP-bd"/>
</dbReference>
<gene>
    <name evidence="3" type="ORF">BKP35_04335</name>
</gene>
<name>A0A1S2LXC1_9BACI</name>
<comment type="caution">
    <text evidence="3">The sequence shown here is derived from an EMBL/GenBank/DDBJ whole genome shotgun (WGS) entry which is preliminary data.</text>
</comment>
<feature type="domain" description="G" evidence="2">
    <location>
        <begin position="21"/>
        <end position="141"/>
    </location>
</feature>
<evidence type="ECO:0000256" key="1">
    <source>
        <dbReference type="SAM" id="Phobius"/>
    </source>
</evidence>
<proteinExistence type="predicted"/>
<dbReference type="PRINTS" id="PR00449">
    <property type="entry name" value="RASTRNSFRMNG"/>
</dbReference>
<evidence type="ECO:0000313" key="3">
    <source>
        <dbReference type="EMBL" id="OIJ16317.1"/>
    </source>
</evidence>
<dbReference type="Pfam" id="PF01926">
    <property type="entry name" value="MMR_HSR1"/>
    <property type="match status" value="1"/>
</dbReference>
<dbReference type="EMBL" id="MLQQ01000001">
    <property type="protein sequence ID" value="OIJ16317.1"/>
    <property type="molecule type" value="Genomic_DNA"/>
</dbReference>